<dbReference type="InterPro" id="IPR003117">
    <property type="entry name" value="cAMP_dep_PK_reg_su_I/II_a/b"/>
</dbReference>
<dbReference type="CDD" id="cd12100">
    <property type="entry name" value="DD_CABYR_SP17"/>
    <property type="match status" value="1"/>
</dbReference>
<feature type="compositionally biased region" description="Polar residues" evidence="1">
    <location>
        <begin position="242"/>
        <end position="253"/>
    </location>
</feature>
<proteinExistence type="predicted"/>
<dbReference type="PANTHER" id="PTHR10699:SF16">
    <property type="entry name" value="SPERM SURFACE PROTEIN SP17"/>
    <property type="match status" value="1"/>
</dbReference>
<dbReference type="Pfam" id="PF00612">
    <property type="entry name" value="IQ"/>
    <property type="match status" value="2"/>
</dbReference>
<reference evidence="3" key="1">
    <citation type="submission" date="2022-03" db="EMBL/GenBank/DDBJ databases">
        <authorList>
            <person name="Alioto T."/>
            <person name="Alioto T."/>
            <person name="Gomez Garrido J."/>
        </authorList>
    </citation>
    <scope>NUCLEOTIDE SEQUENCE</scope>
</reference>
<dbReference type="InterPro" id="IPR047579">
    <property type="entry name" value="DD_CABYR_SP17"/>
</dbReference>
<feature type="region of interest" description="Disordered" evidence="1">
    <location>
        <begin position="397"/>
        <end position="459"/>
    </location>
</feature>
<name>A0AAD1TB47_PELCU</name>
<dbReference type="SUPFAM" id="SSF47391">
    <property type="entry name" value="Dimerization-anchoring domain of cAMP-dependent PK regulatory subunit"/>
    <property type="match status" value="1"/>
</dbReference>
<dbReference type="Pfam" id="PF02197">
    <property type="entry name" value="RIIa"/>
    <property type="match status" value="1"/>
</dbReference>
<feature type="region of interest" description="Disordered" evidence="1">
    <location>
        <begin position="241"/>
        <end position="336"/>
    </location>
</feature>
<evidence type="ECO:0000259" key="2">
    <source>
        <dbReference type="SMART" id="SM00394"/>
    </source>
</evidence>
<protein>
    <submittedName>
        <fullName evidence="3">Sperm surface Sp17</fullName>
    </submittedName>
</protein>
<organism evidence="3 4">
    <name type="scientific">Pelobates cultripes</name>
    <name type="common">Western spadefoot toad</name>
    <dbReference type="NCBI Taxonomy" id="61616"/>
    <lineage>
        <taxon>Eukaryota</taxon>
        <taxon>Metazoa</taxon>
        <taxon>Chordata</taxon>
        <taxon>Craniata</taxon>
        <taxon>Vertebrata</taxon>
        <taxon>Euteleostomi</taxon>
        <taxon>Amphibia</taxon>
        <taxon>Batrachia</taxon>
        <taxon>Anura</taxon>
        <taxon>Pelobatoidea</taxon>
        <taxon>Pelobatidae</taxon>
        <taxon>Pelobates</taxon>
    </lineage>
</organism>
<dbReference type="Gene3D" id="1.20.5.190">
    <property type="match status" value="1"/>
</dbReference>
<dbReference type="SMART" id="SM00015">
    <property type="entry name" value="IQ"/>
    <property type="match status" value="2"/>
</dbReference>
<dbReference type="PROSITE" id="PS50096">
    <property type="entry name" value="IQ"/>
    <property type="match status" value="2"/>
</dbReference>
<dbReference type="GO" id="GO:0005516">
    <property type="term" value="F:calmodulin binding"/>
    <property type="evidence" value="ECO:0007669"/>
    <property type="project" value="TreeGrafter"/>
</dbReference>
<dbReference type="EMBL" id="OW240921">
    <property type="protein sequence ID" value="CAH2320380.1"/>
    <property type="molecule type" value="Genomic_DNA"/>
</dbReference>
<feature type="region of interest" description="Disordered" evidence="1">
    <location>
        <begin position="1"/>
        <end position="23"/>
    </location>
</feature>
<dbReference type="Proteomes" id="UP001295444">
    <property type="component" value="Chromosome 10"/>
</dbReference>
<feature type="compositionally biased region" description="Polar residues" evidence="1">
    <location>
        <begin position="327"/>
        <end position="336"/>
    </location>
</feature>
<dbReference type="Gene3D" id="1.20.890.10">
    <property type="entry name" value="cAMP-dependent protein kinase regulatory subunit, dimerization-anchoring domain"/>
    <property type="match status" value="1"/>
</dbReference>
<accession>A0AAD1TB47</accession>
<dbReference type="PANTHER" id="PTHR10699">
    <property type="entry name" value="NEUROMODULIN"/>
    <property type="match status" value="1"/>
</dbReference>
<evidence type="ECO:0000313" key="3">
    <source>
        <dbReference type="EMBL" id="CAH2320380.1"/>
    </source>
</evidence>
<dbReference type="CDD" id="cd23767">
    <property type="entry name" value="IQCD"/>
    <property type="match status" value="2"/>
</dbReference>
<feature type="compositionally biased region" description="Polar residues" evidence="1">
    <location>
        <begin position="410"/>
        <end position="446"/>
    </location>
</feature>
<feature type="compositionally biased region" description="Basic and acidic residues" evidence="1">
    <location>
        <begin position="295"/>
        <end position="324"/>
    </location>
</feature>
<feature type="region of interest" description="Disordered" evidence="1">
    <location>
        <begin position="169"/>
        <end position="194"/>
    </location>
</feature>
<gene>
    <name evidence="3" type="ORF">PECUL_23A046904</name>
</gene>
<evidence type="ECO:0000256" key="1">
    <source>
        <dbReference type="SAM" id="MobiDB-lite"/>
    </source>
</evidence>
<dbReference type="AlphaFoldDB" id="A0AAD1TB47"/>
<evidence type="ECO:0000313" key="4">
    <source>
        <dbReference type="Proteomes" id="UP001295444"/>
    </source>
</evidence>
<sequence>MANPHTDAVTVDSPQELRLPEDQSGLITKEISELLAKWAIQEVPIAKPTEQFGLSRYPYPSPWKPKQTGNGSTVRAHTVKEKLSIQKMSVPFSNTNLRIPRGFANLLEGLTREILREQPKDIPVFGAKYFETLLKQRQESNYDPAEWGASLDDRFYNNHAFKHPELNTVTSSSEGVRNGASYGIPVPASPRDTDLSFESLDIEQKDESGSDLTQEMAATVIQAAYRGYLARDEIKKLKESADQNLGYSESESVSQDHQKSSPIPDPTEGAALSSQEEESILSKAPIEPESTDTSVDVHSEMLTDLAGETKQDEIRGSEREHEDQSGVEESSGIQADINQVEDLQLLEILDAALEEAGGNQETTIRANSLETEQHALTSEEVTEDLTTGQYEAHLAETVTDDSQTLHDDSTPQTSAVDRSSEMNENIVKSESTEDNFNNKPSDSMDVSATEENESLSKQQDEALDIPLDDPDANAAAAKIQAGFRGHMTRKKMKSGGHRRRLNQTGVRFWNDTRCTQGPQQSSTGLYSVHPHTDRSYTASTYRSIFILSTHIQRIDILIQHLYQIAIDILILHPSQIAIDILILHPSQIAIDILIQHPYQIAIDILIVHPSQIAIDILIVHPYQIAHRYSYTASLSNSYRYSYTASFSNSYRYSYTASFSNSYRYSYTASLSNSYRYSYSASFSNSYRYSYSASLSNSYQYSYTASFSNSYRYSYTASFSNSYRYSYTASFSNSCRYSYTASFSNSTSIFLYCILLK</sequence>
<feature type="domain" description="RIIa" evidence="2">
    <location>
        <begin position="101"/>
        <end position="138"/>
    </location>
</feature>
<dbReference type="InterPro" id="IPR000048">
    <property type="entry name" value="IQ_motif_EF-hand-BS"/>
</dbReference>
<dbReference type="SMART" id="SM00394">
    <property type="entry name" value="RIIa"/>
    <property type="match status" value="1"/>
</dbReference>
<keyword evidence="4" id="KW-1185">Reference proteome</keyword>